<sequence>MLFFVVVLTGLVLWAVFAAVVATTSDTDRHTHHHADADTWHLGTAEHAASGTRD</sequence>
<evidence type="ECO:0000256" key="1">
    <source>
        <dbReference type="SAM" id="MobiDB-lite"/>
    </source>
</evidence>
<accession>A0AA42BV12</accession>
<evidence type="ECO:0000313" key="3">
    <source>
        <dbReference type="Proteomes" id="UP001165587"/>
    </source>
</evidence>
<protein>
    <submittedName>
        <fullName evidence="2">Uncharacterized protein</fullName>
    </submittedName>
</protein>
<comment type="caution">
    <text evidence="2">The sequence shown here is derived from an EMBL/GenBank/DDBJ whole genome shotgun (WGS) entry which is preliminary data.</text>
</comment>
<dbReference type="EMBL" id="JANLCK010000011">
    <property type="protein sequence ID" value="MCS5727492.1"/>
    <property type="molecule type" value="Genomic_DNA"/>
</dbReference>
<feature type="compositionally biased region" description="Basic and acidic residues" evidence="1">
    <location>
        <begin position="26"/>
        <end position="39"/>
    </location>
</feature>
<keyword evidence="3" id="KW-1185">Reference proteome</keyword>
<gene>
    <name evidence="2" type="ORF">N1028_16475</name>
</gene>
<feature type="region of interest" description="Disordered" evidence="1">
    <location>
        <begin position="25"/>
        <end position="54"/>
    </location>
</feature>
<name>A0AA42BV12_9MICO</name>
<dbReference type="AlphaFoldDB" id="A0AA42BV12"/>
<organism evidence="2 3">
    <name type="scientific">Herbiconiux oxytropis</name>
    <dbReference type="NCBI Taxonomy" id="2970915"/>
    <lineage>
        <taxon>Bacteria</taxon>
        <taxon>Bacillati</taxon>
        <taxon>Actinomycetota</taxon>
        <taxon>Actinomycetes</taxon>
        <taxon>Micrococcales</taxon>
        <taxon>Microbacteriaceae</taxon>
        <taxon>Herbiconiux</taxon>
    </lineage>
</organism>
<dbReference type="RefSeq" id="WP_259530482.1">
    <property type="nucleotide sequence ID" value="NZ_JANLCK010000011.1"/>
</dbReference>
<dbReference type="Proteomes" id="UP001165587">
    <property type="component" value="Unassembled WGS sequence"/>
</dbReference>
<reference evidence="2" key="1">
    <citation type="submission" date="2022-08" db="EMBL/GenBank/DDBJ databases">
        <authorList>
            <person name="Deng Y."/>
            <person name="Han X.-F."/>
            <person name="Zhang Y.-Q."/>
        </authorList>
    </citation>
    <scope>NUCLEOTIDE SEQUENCE</scope>
    <source>
        <strain evidence="2">CPCC 203407</strain>
    </source>
</reference>
<proteinExistence type="predicted"/>
<evidence type="ECO:0000313" key="2">
    <source>
        <dbReference type="EMBL" id="MCS5727492.1"/>
    </source>
</evidence>